<dbReference type="SMR" id="A2D7Y3"/>
<protein>
    <submittedName>
        <fullName evidence="1">Uncharacterized protein</fullName>
    </submittedName>
</protein>
<name>A2D7Y3_TRIV3</name>
<dbReference type="VEuPathDB" id="TrichDB:TVAG_070790"/>
<evidence type="ECO:0000313" key="2">
    <source>
        <dbReference type="Proteomes" id="UP000001542"/>
    </source>
</evidence>
<dbReference type="InParanoid" id="A2D7Y3"/>
<evidence type="ECO:0000313" key="1">
    <source>
        <dbReference type="EMBL" id="EAY23416.1"/>
    </source>
</evidence>
<organism evidence="1 2">
    <name type="scientific">Trichomonas vaginalis (strain ATCC PRA-98 / G3)</name>
    <dbReference type="NCBI Taxonomy" id="412133"/>
    <lineage>
        <taxon>Eukaryota</taxon>
        <taxon>Metamonada</taxon>
        <taxon>Parabasalia</taxon>
        <taxon>Trichomonadida</taxon>
        <taxon>Trichomonadidae</taxon>
        <taxon>Trichomonas</taxon>
    </lineage>
</organism>
<dbReference type="InterPro" id="IPR016024">
    <property type="entry name" value="ARM-type_fold"/>
</dbReference>
<gene>
    <name evidence="1" type="ORF">TVAG_070790</name>
</gene>
<dbReference type="Gene3D" id="1.25.10.10">
    <property type="entry name" value="Leucine-rich Repeat Variant"/>
    <property type="match status" value="1"/>
</dbReference>
<accession>A2D7Y3</accession>
<dbReference type="EMBL" id="DS113178">
    <property type="protein sequence ID" value="EAY23416.1"/>
    <property type="molecule type" value="Genomic_DNA"/>
</dbReference>
<keyword evidence="2" id="KW-1185">Reference proteome</keyword>
<sequence>MSNYKEDEGDWVITNKKPDFSCFNEYSEPDLTEWLSESKYNVWELSNLIVNGTHENIIILDNVLLSLGEVPIDHVNPKLLPVLISLLTEEKLEKRQLVPIIHILAMFSLKQNGIVSEFFNPALEKLLMFHLHGKDRRLAIYSLIIISSAVSHKQICIDFINLGIFQSIVQFSNSASIELERVATLLVSLIEGISEENIEDYFKLLNQSLLLGQPKIQKAILCELAKHVSGNENKIMQNNLHIILLDLLNNEEKRSFTIDIVYKLTKAVGVGFMENFNICSLLLESIPKENYMRIGKIVKIYKQMLENNAFQPTVQQFRNLLLYLQKGYFNILEILVDVVCSTLMHINDQGLFHFLIEDGFFAFLLSYLVGECTDDESVNDTAIRCLYHLISKEPCFADFVVIDYDSIPESMSISHDGYILLNKVFELVERRHS</sequence>
<dbReference type="RefSeq" id="XP_001584402.1">
    <property type="nucleotide sequence ID" value="XM_001584352.1"/>
</dbReference>
<proteinExistence type="predicted"/>
<reference evidence="1" key="1">
    <citation type="submission" date="2006-10" db="EMBL/GenBank/DDBJ databases">
        <authorList>
            <person name="Amadeo P."/>
            <person name="Zhao Q."/>
            <person name="Wortman J."/>
            <person name="Fraser-Liggett C."/>
            <person name="Carlton J."/>
        </authorList>
    </citation>
    <scope>NUCLEOTIDE SEQUENCE</scope>
    <source>
        <strain evidence="1">G3</strain>
    </source>
</reference>
<dbReference type="KEGG" id="tva:5468980"/>
<reference evidence="1" key="2">
    <citation type="journal article" date="2007" name="Science">
        <title>Draft genome sequence of the sexually transmitted pathogen Trichomonas vaginalis.</title>
        <authorList>
            <person name="Carlton J.M."/>
            <person name="Hirt R.P."/>
            <person name="Silva J.C."/>
            <person name="Delcher A.L."/>
            <person name="Schatz M."/>
            <person name="Zhao Q."/>
            <person name="Wortman J.R."/>
            <person name="Bidwell S.L."/>
            <person name="Alsmark U.C.M."/>
            <person name="Besteiro S."/>
            <person name="Sicheritz-Ponten T."/>
            <person name="Noel C.J."/>
            <person name="Dacks J.B."/>
            <person name="Foster P.G."/>
            <person name="Simillion C."/>
            <person name="Van de Peer Y."/>
            <person name="Miranda-Saavedra D."/>
            <person name="Barton G.J."/>
            <person name="Westrop G.D."/>
            <person name="Mueller S."/>
            <person name="Dessi D."/>
            <person name="Fiori P.L."/>
            <person name="Ren Q."/>
            <person name="Paulsen I."/>
            <person name="Zhang H."/>
            <person name="Bastida-Corcuera F.D."/>
            <person name="Simoes-Barbosa A."/>
            <person name="Brown M.T."/>
            <person name="Hayes R.D."/>
            <person name="Mukherjee M."/>
            <person name="Okumura C.Y."/>
            <person name="Schneider R."/>
            <person name="Smith A.J."/>
            <person name="Vanacova S."/>
            <person name="Villalvazo M."/>
            <person name="Haas B.J."/>
            <person name="Pertea M."/>
            <person name="Feldblyum T.V."/>
            <person name="Utterback T.R."/>
            <person name="Shu C.L."/>
            <person name="Osoegawa K."/>
            <person name="de Jong P.J."/>
            <person name="Hrdy I."/>
            <person name="Horvathova L."/>
            <person name="Zubacova Z."/>
            <person name="Dolezal P."/>
            <person name="Malik S.B."/>
            <person name="Logsdon J.M. Jr."/>
            <person name="Henze K."/>
            <person name="Gupta A."/>
            <person name="Wang C.C."/>
            <person name="Dunne R.L."/>
            <person name="Upcroft J.A."/>
            <person name="Upcroft P."/>
            <person name="White O."/>
            <person name="Salzberg S.L."/>
            <person name="Tang P."/>
            <person name="Chiu C.-H."/>
            <person name="Lee Y.-S."/>
            <person name="Embley T.M."/>
            <person name="Coombs G.H."/>
            <person name="Mottram J.C."/>
            <person name="Tachezy J."/>
            <person name="Fraser-Liggett C.M."/>
            <person name="Johnson P.J."/>
        </authorList>
    </citation>
    <scope>NUCLEOTIDE SEQUENCE [LARGE SCALE GENOMIC DNA]</scope>
    <source>
        <strain evidence="1">G3</strain>
    </source>
</reference>
<dbReference type="Proteomes" id="UP000001542">
    <property type="component" value="Unassembled WGS sequence"/>
</dbReference>
<dbReference type="SUPFAM" id="SSF48371">
    <property type="entry name" value="ARM repeat"/>
    <property type="match status" value="1"/>
</dbReference>
<dbReference type="VEuPathDB" id="TrichDB:TVAGG3_1045410"/>
<dbReference type="AlphaFoldDB" id="A2D7Y3"/>
<dbReference type="InterPro" id="IPR011989">
    <property type="entry name" value="ARM-like"/>
</dbReference>